<protein>
    <recommendedName>
        <fullName evidence="2">Autotransporter domain-containing protein</fullName>
    </recommendedName>
</protein>
<evidence type="ECO:0000259" key="2">
    <source>
        <dbReference type="PROSITE" id="PS51208"/>
    </source>
</evidence>
<dbReference type="PROSITE" id="PS51208">
    <property type="entry name" value="AUTOTRANSPORTER"/>
    <property type="match status" value="1"/>
</dbReference>
<gene>
    <name evidence="3" type="ORF">H9847_06895</name>
</gene>
<dbReference type="SUPFAM" id="SSF103515">
    <property type="entry name" value="Autotransporter"/>
    <property type="match status" value="1"/>
</dbReference>
<feature type="compositionally biased region" description="Basic and acidic residues" evidence="1">
    <location>
        <begin position="1"/>
        <end position="12"/>
    </location>
</feature>
<comment type="caution">
    <text evidence="3">The sequence shown here is derived from an EMBL/GenBank/DDBJ whole genome shotgun (WGS) entry which is preliminary data.</text>
</comment>
<dbReference type="InterPro" id="IPR036709">
    <property type="entry name" value="Autotransporte_beta_dom_sf"/>
</dbReference>
<feature type="region of interest" description="Disordered" evidence="1">
    <location>
        <begin position="1"/>
        <end position="26"/>
    </location>
</feature>
<feature type="non-terminal residue" evidence="3">
    <location>
        <position position="1"/>
    </location>
</feature>
<feature type="compositionally biased region" description="Polar residues" evidence="1">
    <location>
        <begin position="13"/>
        <end position="26"/>
    </location>
</feature>
<evidence type="ECO:0000313" key="3">
    <source>
        <dbReference type="EMBL" id="MBU3844576.1"/>
    </source>
</evidence>
<dbReference type="EMBL" id="JAHLFE010000138">
    <property type="protein sequence ID" value="MBU3844576.1"/>
    <property type="molecule type" value="Genomic_DNA"/>
</dbReference>
<name>A0A948TGR8_9GAMM</name>
<sequence>QSGVLEIKDDPNSNKTYSGQLEEQQNGDTRVQLDVSLLKDAAAAGTDTNNYIYFDEGGRIEADKLQLMQESYTPADNSASSVLNIGKGTVAANDLQIRNRVASGDIVVSNGTLEASQAFTSADPETALVLGDSGTSAASGGAHLNLGSVKYESVADDKGLHNGTYQYVSGSATTSGSIDANVVLNGQTKVDASLNIRVGKWTVGDSGSITFGESGHGTINIGMDASEVLDPNQTFTAELDLNQDITVQNGDAYNVKDTGVSSLKSFTVESGGSSTIDGTLSFNSGDISAAGAELTGHGRINVGGTVDADGDPATADDGFLAISKSNLNNFITDTDSDGQSGKILFRGDSNTLAFSAETEQVELGDYTLASVSVEEAELAAALNVVTGKHLDINSSNISINKALNTTGNTPVDVAVNAKDLSLGGAKGFDSSTTGLGVSELNAQNVTFVGDKDAAGAATGQAFNLRDTLNLTGGSNKSGGTSSGDVVIAESGKYNVQSGEYKHSGTMTLAGGKVSVGDAAAGTSGVLDLTQAGDQLVTRGQTLSSIDVANGNLKLTGKQVDNLLDVPNAQAADSGAGILVGSGSKVEIAGNTSLDLGNFATGTSAASDQIVFNSGGQVNVNGTLGLTNNGTADFGVGTVAVKEGLQLSGAANGNADFVVGQGTLRVNVSGTNKVLVAGDDTVSGGQTLVVGNGGTSAGPATLIFGAGGNANTDVLEVNTNLALNGSGANSATVTFRGDTASTTYNTQTIKVSGGSNTLNIGDGAKATLNATGLDVADSSALTVNSGAATVGKVTLRSGSTLNLNNESLTVSGSGSDLSAGTVSGTANIIVSGDTADLKMDAGNLVSYVSGDTTPALSLNSGADLYLTGSNIDLAELEFSNTAGSGDIQVIDDGTSGNNSVISGDALTIGDQLFSGGDLALDVHAKDLKLGSDTYDSNSDTDGLGVGSLQAQNVTFKQYVDTATGSGSDFVLRDELNLRAQQNTGIGSINGNVVVAGGANNGLNVLEGNFTQSGDMTLASGSLTVGGDTTVGDASLAVSGNFTLDNSSGANVINVSANGNDSSTTLDLSSAAVVVTPDVNATNVTTINVGEVTQQPTSTGTAQVNVNAEQIDDLFSGDGVAVNLASGGTFVIGSGDVTFDSADLISGDGSNTTASGGQIAFNQGGTLQADKLHVSGTDSLNIGAGTINANSFELNNITANEDATFAGGNFNIANELTSTNANIAIGDGNNSANVTLGAFTPDPSNQTNPDTAVVAGSLGGNPGIISSNVTVNSGSTLNVQQGDWTLNSGNGNLEVTSGGELVIGALNPAGNPYQVFDEQGSGTNVTASLTGNTLTLTDANVTINSTGTATFNELNTSHSTSGTTMNINGGVVNIANNVHLGSGDNIKISGSNGLMHFGSEAASNISFDKDTNTAVIAPDTFADVFDLVSGGTLKLDFSDDTEFNLDQVASLRDQLLVDGNGEVDSEGKHDPKKHGYLHLGGGLIGEIPGLSGDRVDYDDFFNSIGTKYDDLIVEIRSDQLDGIVVNVNDPTSEVINANVGAIHLTSGSQVVIGDATLAGAANNNNNFVSDANGNTAGAVIQSGGSLRLENGGNIADVNIGTNAQLVVNSGSTGLATNINSVSGDTGSLFENNDNTVVANGITVGNVTNSDIGTLEVTSGGITTTDSGGFSNSGNVTIGAGDLTINNGNFANSGTFDINSGNLVTSGERFTNSGTINVSGDATVSGNTIDLAAGSTTNVSGSGNFSGTNVTLAGSGSFGTGLKVTANDVVTFGSGADITATSGDITATGITVTFDAGSVVTATAGSVYATGERVNMSGANITASGDLNFTATSGDISIDNSSTLAGTNITAEGNNVTLAGNHNFAGSGSFIANDQTSGTVTVGAGEQNFDDGAFFSGNTVSLVSGSKLSSTSGNLEFSGNTITMASGASANAGSGDVLMTSTSNITQDAGAVLVGNNLTVSGAEVSFNGSNDFTGSGSFTGNNVTLGGNSTFGNGLDVTATDVVTFGSGTIITTSGNITASGNTITIASGASANAGSGNVVFTSTGAVTQNAGSALGGTNLELSGTDLVLNGSNVFTGTGEITGTNVTLGGGTSSFAQGVNVTATEAVNIGAATGTASYTAGTADNAGNVTANNINFTGNSQLSGTWNLSGSTIDLASGAQVTGNADLNFNGTTSQASGSNLTAQTLNFNGAADLQGNINATTLNLSTGTNSLGGTVKVTTLNVGSGASQTTLLGSGSDIGNLVAAQVDQGLSGNVVQFGTDDANFNGNTNAHIGALDLNGNTLYVDPAYGKKATLVSIDRGTEQATGRAGTVLDGDLVVGKNAAVSWGTYGSGESLAQDIQPYLDSNGSLQSGAGQVGSVLVLNSPMVVADGAHIVINGNSAVTSLDQAKQINQLSNSRTADLALSSNAVLMVKVGAVGATDDTATSAIHFDKLGAVITAESGSKVVLQGNYDVRTSIDLFTDNDASGSEGVELASGSSLEVTSENGLLTTLVPDGNVGKIQLQTSQQRIDRMFSRASSPVRQTLATYGDPNANITGSSAFLSNVLTKDTDGSAAEKAARLGMYGGAAQSALAVNDSLFDAMSLRSGIGGGAPGGSFSSPDSSMQMWASPVYKHQENDGFDAADKSYGTDIDLYGLNMGAELNLARNLKVGALIGFGQGDADGNGLASGVSNDFDYYGLGIYGVTKLGPVTMLGDFSYTKVSSDVSTGTKLGGLSSSMDTTSYSLGVTGQLDYEFNNINIRPHAGLRYQHVDMDDYGVKGDVGQVASYSADEMKIFTIPVGVSFEKTLITSSGWKLKPAVDFTANWNFGDTDASGVVNWTGTNLNTSLSADVVDPLTFGIKGGLEASKGNLSVGVSADYTGSANTSELGLQSNFKFKF</sequence>
<dbReference type="Proteomes" id="UP000733611">
    <property type="component" value="Unassembled WGS sequence"/>
</dbReference>
<dbReference type="SMART" id="SM00869">
    <property type="entry name" value="Autotransporter"/>
    <property type="match status" value="1"/>
</dbReference>
<evidence type="ECO:0000313" key="4">
    <source>
        <dbReference type="Proteomes" id="UP000733611"/>
    </source>
</evidence>
<proteinExistence type="predicted"/>
<reference evidence="3" key="2">
    <citation type="submission" date="2021-04" db="EMBL/GenBank/DDBJ databases">
        <authorList>
            <person name="Gilroy R."/>
        </authorList>
    </citation>
    <scope>NUCLEOTIDE SEQUENCE</scope>
    <source>
        <strain evidence="3">378</strain>
    </source>
</reference>
<organism evidence="3 4">
    <name type="scientific">Candidatus Anaerobiospirillum pullicola</name>
    <dbReference type="NCBI Taxonomy" id="2838451"/>
    <lineage>
        <taxon>Bacteria</taxon>
        <taxon>Pseudomonadati</taxon>
        <taxon>Pseudomonadota</taxon>
        <taxon>Gammaproteobacteria</taxon>
        <taxon>Aeromonadales</taxon>
        <taxon>Succinivibrionaceae</taxon>
        <taxon>Anaerobiospirillum</taxon>
    </lineage>
</organism>
<evidence type="ECO:0000256" key="1">
    <source>
        <dbReference type="SAM" id="MobiDB-lite"/>
    </source>
</evidence>
<dbReference type="InterPro" id="IPR005546">
    <property type="entry name" value="Autotransporte_beta"/>
</dbReference>
<accession>A0A948TGR8</accession>
<reference evidence="3" key="1">
    <citation type="journal article" date="2021" name="PeerJ">
        <title>Extensive microbial diversity within the chicken gut microbiome revealed by metagenomics and culture.</title>
        <authorList>
            <person name="Gilroy R."/>
            <person name="Ravi A."/>
            <person name="Getino M."/>
            <person name="Pursley I."/>
            <person name="Horton D.L."/>
            <person name="Alikhan N.F."/>
            <person name="Baker D."/>
            <person name="Gharbi K."/>
            <person name="Hall N."/>
            <person name="Watson M."/>
            <person name="Adriaenssens E.M."/>
            <person name="Foster-Nyarko E."/>
            <person name="Jarju S."/>
            <person name="Secka A."/>
            <person name="Antonio M."/>
            <person name="Oren A."/>
            <person name="Chaudhuri R.R."/>
            <person name="La Ragione R."/>
            <person name="Hildebrand F."/>
            <person name="Pallen M.J."/>
        </authorList>
    </citation>
    <scope>NUCLEOTIDE SEQUENCE</scope>
    <source>
        <strain evidence="3">378</strain>
    </source>
</reference>
<feature type="domain" description="Autotransporter" evidence="2">
    <location>
        <begin position="2597"/>
        <end position="2876"/>
    </location>
</feature>